<proteinExistence type="predicted"/>
<dbReference type="GeneID" id="106821662"/>
<evidence type="ECO:0000256" key="1">
    <source>
        <dbReference type="SAM" id="SignalP"/>
    </source>
</evidence>
<evidence type="ECO:0000313" key="2">
    <source>
        <dbReference type="Proteomes" id="UP000695022"/>
    </source>
</evidence>
<keyword evidence="2" id="KW-1185">Reference proteome</keyword>
<gene>
    <name evidence="3" type="primary">LOC106821662</name>
</gene>
<name>A0ABM1FC69_PRICU</name>
<dbReference type="RefSeq" id="XP_014682040.1">
    <property type="nucleotide sequence ID" value="XM_014826554.1"/>
</dbReference>
<feature type="chain" id="PRO_5046883063" evidence="1">
    <location>
        <begin position="22"/>
        <end position="145"/>
    </location>
</feature>
<feature type="signal peptide" evidence="1">
    <location>
        <begin position="1"/>
        <end position="21"/>
    </location>
</feature>
<accession>A0ABM1FC69</accession>
<sequence length="145" mass="15922">MTRLLLIVVLLSAICVELYSAGTVRRISDVRALHARQRRQASKIHNLPQDFLDKLSDAGTNALKSKYLEAAKLVKAQKTAVEAEEPKCKADAEKAKAALKEMHDEFIQTQCAPCIQEKCSAFTKQCVLDALPSRAPTCAEIDPAV</sequence>
<dbReference type="Proteomes" id="UP000695022">
    <property type="component" value="Unplaced"/>
</dbReference>
<organism evidence="2 3">
    <name type="scientific">Priapulus caudatus</name>
    <name type="common">Priapulid worm</name>
    <dbReference type="NCBI Taxonomy" id="37621"/>
    <lineage>
        <taxon>Eukaryota</taxon>
        <taxon>Metazoa</taxon>
        <taxon>Ecdysozoa</taxon>
        <taxon>Scalidophora</taxon>
        <taxon>Priapulida</taxon>
        <taxon>Priapulimorpha</taxon>
        <taxon>Priapulimorphida</taxon>
        <taxon>Priapulidae</taxon>
        <taxon>Priapulus</taxon>
    </lineage>
</organism>
<feature type="non-terminal residue" evidence="3">
    <location>
        <position position="145"/>
    </location>
</feature>
<keyword evidence="1" id="KW-0732">Signal</keyword>
<protein>
    <submittedName>
        <fullName evidence="3">Uncharacterized protein LOC106821662</fullName>
    </submittedName>
</protein>
<evidence type="ECO:0000313" key="3">
    <source>
        <dbReference type="RefSeq" id="XP_014682040.1"/>
    </source>
</evidence>
<reference evidence="3" key="1">
    <citation type="submission" date="2025-08" db="UniProtKB">
        <authorList>
            <consortium name="RefSeq"/>
        </authorList>
    </citation>
    <scope>IDENTIFICATION</scope>
</reference>